<feature type="domain" description="Serine aminopeptidase S33" evidence="1">
    <location>
        <begin position="31"/>
        <end position="296"/>
    </location>
</feature>
<dbReference type="Pfam" id="PF12146">
    <property type="entry name" value="Hydrolase_4"/>
    <property type="match status" value="1"/>
</dbReference>
<keyword evidence="3" id="KW-1185">Reference proteome</keyword>
<dbReference type="eggNOG" id="COG2267">
    <property type="taxonomic scope" value="Bacteria"/>
</dbReference>
<dbReference type="InterPro" id="IPR051044">
    <property type="entry name" value="MAG_DAG_Lipase"/>
</dbReference>
<evidence type="ECO:0000259" key="1">
    <source>
        <dbReference type="Pfam" id="PF12146"/>
    </source>
</evidence>
<gene>
    <name evidence="2" type="ORF">HMPREF9451_01323</name>
</gene>
<dbReference type="RefSeq" id="WP_009139521.1">
    <property type="nucleotide sequence ID" value="NZ_JH815198.1"/>
</dbReference>
<accession>K0YJK9</accession>
<dbReference type="Gene3D" id="3.40.50.1820">
    <property type="entry name" value="alpha/beta hydrolase"/>
    <property type="match status" value="1"/>
</dbReference>
<sequence>MEAIELQYESHDGVSEIRALLWQRDAVSCEAPRGIVQIVHGMSEHVERYAPFASFLVSKGFVVCANDHVGHGKSASDKESLGHMPLRNGAEVLIEDVHELRKMMQGRYGEEVPFVMFGHSMGSFVTRCYLTRYAKGLAAAVLCGTGQQPRALSRAGNAVCRILAAFKGERYCSAFVDSLGAGAFSKAISGARTEVDWISTDPEVVDAYRADPACGQMFTLGAYASLTALTLEATDPKRARLIPKDLPLLFIAGGEDPVGNCGKGVERAAEQYRAAGVLCVDMKLYDGMRHEILNEPVKEEVFNDVDRWLRSKGI</sequence>
<organism evidence="2 3">
    <name type="scientific">Slackia piriformis YIT 12062</name>
    <dbReference type="NCBI Taxonomy" id="742818"/>
    <lineage>
        <taxon>Bacteria</taxon>
        <taxon>Bacillati</taxon>
        <taxon>Actinomycetota</taxon>
        <taxon>Coriobacteriia</taxon>
        <taxon>Eggerthellales</taxon>
        <taxon>Eggerthellaceae</taxon>
        <taxon>Slackia</taxon>
    </lineage>
</organism>
<dbReference type="HOGENOM" id="CLU_026209_1_0_11"/>
<dbReference type="PANTHER" id="PTHR11614">
    <property type="entry name" value="PHOSPHOLIPASE-RELATED"/>
    <property type="match status" value="1"/>
</dbReference>
<protein>
    <recommendedName>
        <fullName evidence="1">Serine aminopeptidase S33 domain-containing protein</fullName>
    </recommendedName>
</protein>
<dbReference type="OrthoDB" id="9806902at2"/>
<reference evidence="2 3" key="1">
    <citation type="submission" date="2012-08" db="EMBL/GenBank/DDBJ databases">
        <title>The Genome Sequence of Slackia piriformis YIT 12062.</title>
        <authorList>
            <consortium name="The Broad Institute Genome Sequencing Platform"/>
            <person name="Earl A."/>
            <person name="Ward D."/>
            <person name="Feldgarden M."/>
            <person name="Gevers D."/>
            <person name="Morotomi M."/>
            <person name="Walker B."/>
            <person name="Young S.K."/>
            <person name="Zeng Q."/>
            <person name="Gargeya S."/>
            <person name="Fitzgerald M."/>
            <person name="Haas B."/>
            <person name="Abouelleil A."/>
            <person name="Alvarado L."/>
            <person name="Arachchi H.M."/>
            <person name="Berlin A.M."/>
            <person name="Chapman S.B."/>
            <person name="Goldberg J."/>
            <person name="Griggs A."/>
            <person name="Gujja S."/>
            <person name="Hansen M."/>
            <person name="Howarth C."/>
            <person name="Imamovic A."/>
            <person name="Larimer J."/>
            <person name="McCowen C."/>
            <person name="Montmayeur A."/>
            <person name="Murphy C."/>
            <person name="Neiman D."/>
            <person name="Pearson M."/>
            <person name="Priest M."/>
            <person name="Roberts A."/>
            <person name="Saif S."/>
            <person name="Shea T."/>
            <person name="Sisk P."/>
            <person name="Sykes S."/>
            <person name="Wortman J."/>
            <person name="Nusbaum C."/>
            <person name="Birren B."/>
        </authorList>
    </citation>
    <scope>NUCLEOTIDE SEQUENCE [LARGE SCALE GENOMIC DNA]</scope>
    <source>
        <strain evidence="2 3">YIT 12062</strain>
    </source>
</reference>
<dbReference type="InterPro" id="IPR022742">
    <property type="entry name" value="Hydrolase_4"/>
</dbReference>
<dbReference type="Proteomes" id="UP000006069">
    <property type="component" value="Unassembled WGS sequence"/>
</dbReference>
<evidence type="ECO:0000313" key="2">
    <source>
        <dbReference type="EMBL" id="EJZ83802.1"/>
    </source>
</evidence>
<dbReference type="PATRIC" id="fig|742818.3.peg.1388"/>
<dbReference type="InParanoid" id="K0YJK9"/>
<dbReference type="AlphaFoldDB" id="K0YJK9"/>
<dbReference type="FunCoup" id="K0YJK9">
    <property type="interactions" value="107"/>
</dbReference>
<comment type="caution">
    <text evidence="2">The sequence shown here is derived from an EMBL/GenBank/DDBJ whole genome shotgun (WGS) entry which is preliminary data.</text>
</comment>
<name>K0YJK9_9ACTN</name>
<evidence type="ECO:0000313" key="3">
    <source>
        <dbReference type="Proteomes" id="UP000006069"/>
    </source>
</evidence>
<dbReference type="SUPFAM" id="SSF53474">
    <property type="entry name" value="alpha/beta-Hydrolases"/>
    <property type="match status" value="1"/>
</dbReference>
<dbReference type="EMBL" id="ADMD01000007">
    <property type="protein sequence ID" value="EJZ83802.1"/>
    <property type="molecule type" value="Genomic_DNA"/>
</dbReference>
<dbReference type="InterPro" id="IPR029058">
    <property type="entry name" value="AB_hydrolase_fold"/>
</dbReference>
<proteinExistence type="predicted"/>